<evidence type="ECO:0000259" key="3">
    <source>
        <dbReference type="PROSITE" id="PS50806"/>
    </source>
</evidence>
<dbReference type="PANTHER" id="PTHR23232">
    <property type="entry name" value="KRAB DOMAIN C2H2 ZINC FINGER"/>
    <property type="match status" value="1"/>
</dbReference>
<dbReference type="SUPFAM" id="SSF109640">
    <property type="entry name" value="KRAB domain (Kruppel-associated box)"/>
    <property type="match status" value="1"/>
</dbReference>
<feature type="non-terminal residue" evidence="4">
    <location>
        <position position="149"/>
    </location>
</feature>
<dbReference type="PANTHER" id="PTHR23232:SF118">
    <property type="entry name" value="ZINC FINGER PROTEIN 746"/>
    <property type="match status" value="1"/>
</dbReference>
<dbReference type="Gene3D" id="6.10.140.140">
    <property type="match status" value="1"/>
</dbReference>
<dbReference type="EMBL" id="NBAG03000017">
    <property type="protein sequence ID" value="PNJ00001.1"/>
    <property type="molecule type" value="Genomic_DNA"/>
</dbReference>
<dbReference type="Pfam" id="PF01352">
    <property type="entry name" value="KRAB"/>
    <property type="match status" value="1"/>
</dbReference>
<feature type="domain" description="KRAB" evidence="2">
    <location>
        <begin position="31"/>
        <end position="102"/>
    </location>
</feature>
<dbReference type="AlphaFoldDB" id="A0A2J8QUP8"/>
<feature type="region of interest" description="Disordered" evidence="1">
    <location>
        <begin position="124"/>
        <end position="149"/>
    </location>
</feature>
<feature type="domain" description="KRAB-related" evidence="3">
    <location>
        <begin position="28"/>
        <end position="92"/>
    </location>
</feature>
<dbReference type="InterPro" id="IPR003655">
    <property type="entry name" value="aKRAB"/>
</dbReference>
<dbReference type="Proteomes" id="UP000236370">
    <property type="component" value="Unassembled WGS sequence"/>
</dbReference>
<comment type="caution">
    <text evidence="4">The sequence shown here is derived from an EMBL/GenBank/DDBJ whole genome shotgun (WGS) entry which is preliminary data.</text>
</comment>
<dbReference type="InterPro" id="IPR050169">
    <property type="entry name" value="Krueppel_C2H2_ZnF"/>
</dbReference>
<protein>
    <submittedName>
        <fullName evidence="4">ZNF425 isoform 3</fullName>
    </submittedName>
</protein>
<evidence type="ECO:0000313" key="5">
    <source>
        <dbReference type="Proteomes" id="UP000236370"/>
    </source>
</evidence>
<name>A0A2J8QUP8_PANTR</name>
<accession>A0A2J8QUP8</accession>
<evidence type="ECO:0000256" key="1">
    <source>
        <dbReference type="SAM" id="MobiDB-lite"/>
    </source>
</evidence>
<dbReference type="CDD" id="cd07765">
    <property type="entry name" value="KRAB_A-box"/>
    <property type="match status" value="1"/>
</dbReference>
<sequence length="149" mass="17058">MAEPASVRRAGGGCRLCRNSGPCRSWIGVTVTFDDVALYFSEQEWEILEKWQKQMYKQEMKTNYETLDSLGYAFSKPDLITWMEQGRMLLISEQGCLDKTRRTTSPPTDEQLNMKNTGKLLCFDDEGTPRTKEEDCRLNGPQKQDLCAA</sequence>
<evidence type="ECO:0000259" key="2">
    <source>
        <dbReference type="PROSITE" id="PS50805"/>
    </source>
</evidence>
<reference evidence="4 5" key="1">
    <citation type="submission" date="2017-12" db="EMBL/GenBank/DDBJ databases">
        <title>High-resolution comparative analysis of great ape genomes.</title>
        <authorList>
            <person name="Pollen A."/>
            <person name="Hastie A."/>
            <person name="Hormozdiari F."/>
            <person name="Dougherty M."/>
            <person name="Liu R."/>
            <person name="Chaisson M."/>
            <person name="Hoppe E."/>
            <person name="Hill C."/>
            <person name="Pang A."/>
            <person name="Hillier L."/>
            <person name="Baker C."/>
            <person name="Armstrong J."/>
            <person name="Shendure J."/>
            <person name="Paten B."/>
            <person name="Wilson R."/>
            <person name="Chao H."/>
            <person name="Schneider V."/>
            <person name="Ventura M."/>
            <person name="Kronenberg Z."/>
            <person name="Murali S."/>
            <person name="Gordon D."/>
            <person name="Cantsilieris S."/>
            <person name="Munson K."/>
            <person name="Nelson B."/>
            <person name="Raja A."/>
            <person name="Underwood J."/>
            <person name="Diekhans M."/>
            <person name="Fiddes I."/>
            <person name="Haussler D."/>
            <person name="Eichler E."/>
        </authorList>
    </citation>
    <scope>NUCLEOTIDE SEQUENCE [LARGE SCALE GENOMIC DNA]</scope>
    <source>
        <strain evidence="4">Yerkes chimp pedigree #C0471</strain>
    </source>
</reference>
<dbReference type="GO" id="GO:0006355">
    <property type="term" value="P:regulation of DNA-templated transcription"/>
    <property type="evidence" value="ECO:0007669"/>
    <property type="project" value="InterPro"/>
</dbReference>
<proteinExistence type="predicted"/>
<dbReference type="InterPro" id="IPR036051">
    <property type="entry name" value="KRAB_dom_sf"/>
</dbReference>
<gene>
    <name evidence="4" type="ORF">CK820_G0014230</name>
</gene>
<feature type="compositionally biased region" description="Basic and acidic residues" evidence="1">
    <location>
        <begin position="127"/>
        <end position="137"/>
    </location>
</feature>
<dbReference type="PROSITE" id="PS50805">
    <property type="entry name" value="KRAB"/>
    <property type="match status" value="1"/>
</dbReference>
<dbReference type="InterPro" id="IPR001909">
    <property type="entry name" value="KRAB"/>
</dbReference>
<dbReference type="SMART" id="SM00349">
    <property type="entry name" value="KRAB"/>
    <property type="match status" value="1"/>
</dbReference>
<evidence type="ECO:0000313" key="4">
    <source>
        <dbReference type="EMBL" id="PNJ00001.1"/>
    </source>
</evidence>
<dbReference type="PROSITE" id="PS50806">
    <property type="entry name" value="KRAB_RELATED"/>
    <property type="match status" value="1"/>
</dbReference>
<organism evidence="4 5">
    <name type="scientific">Pan troglodytes</name>
    <name type="common">Chimpanzee</name>
    <dbReference type="NCBI Taxonomy" id="9598"/>
    <lineage>
        <taxon>Eukaryota</taxon>
        <taxon>Metazoa</taxon>
        <taxon>Chordata</taxon>
        <taxon>Craniata</taxon>
        <taxon>Vertebrata</taxon>
        <taxon>Euteleostomi</taxon>
        <taxon>Mammalia</taxon>
        <taxon>Eutheria</taxon>
        <taxon>Euarchontoglires</taxon>
        <taxon>Primates</taxon>
        <taxon>Haplorrhini</taxon>
        <taxon>Catarrhini</taxon>
        <taxon>Hominidae</taxon>
        <taxon>Pan</taxon>
    </lineage>
</organism>